<reference evidence="2 3" key="1">
    <citation type="submission" date="2020-07" db="EMBL/GenBank/DDBJ databases">
        <title>Sequencing the genomes of 1000 actinobacteria strains.</title>
        <authorList>
            <person name="Klenk H.-P."/>
        </authorList>
    </citation>
    <scope>NUCLEOTIDE SEQUENCE [LARGE SCALE GENOMIC DNA]</scope>
    <source>
        <strain evidence="2 3">DSM 100723</strain>
    </source>
</reference>
<dbReference type="Proteomes" id="UP000523079">
    <property type="component" value="Unassembled WGS sequence"/>
</dbReference>
<organism evidence="2 3">
    <name type="scientific">Microlunatus kandeliicorticis</name>
    <dbReference type="NCBI Taxonomy" id="1759536"/>
    <lineage>
        <taxon>Bacteria</taxon>
        <taxon>Bacillati</taxon>
        <taxon>Actinomycetota</taxon>
        <taxon>Actinomycetes</taxon>
        <taxon>Propionibacteriales</taxon>
        <taxon>Propionibacteriaceae</taxon>
        <taxon>Microlunatus</taxon>
    </lineage>
</organism>
<comment type="caution">
    <text evidence="2">The sequence shown here is derived from an EMBL/GenBank/DDBJ whole genome shotgun (WGS) entry which is preliminary data.</text>
</comment>
<evidence type="ECO:0000313" key="2">
    <source>
        <dbReference type="EMBL" id="MBA8794927.1"/>
    </source>
</evidence>
<evidence type="ECO:0000313" key="3">
    <source>
        <dbReference type="Proteomes" id="UP000523079"/>
    </source>
</evidence>
<dbReference type="RefSeq" id="WP_182560557.1">
    <property type="nucleotide sequence ID" value="NZ_JACGWT010000004.1"/>
</dbReference>
<proteinExistence type="predicted"/>
<evidence type="ECO:0000256" key="1">
    <source>
        <dbReference type="SAM" id="MobiDB-lite"/>
    </source>
</evidence>
<accession>A0A7W3ITF5</accession>
<dbReference type="EMBL" id="JACGWT010000004">
    <property type="protein sequence ID" value="MBA8794927.1"/>
    <property type="molecule type" value="Genomic_DNA"/>
</dbReference>
<sequence length="324" mass="35864">MIHPIKPISTPERSRLPRYASNDPILTKALGEIGDVLSTLAILDRIAADTAKIDHPGAARKLTDKIFAGLTDGDGLADNLLAQYAKASATDAAWDTMRAEMQTLADSLGSAVDRDIQAGFDQMCQFLDKRVKSVFAELQGMGRVPVTAEAAIDAGQVELYQTAGQLRRDYHQIRQAQRTLFTHGLTEVDRFTFNNQLRRWWDVLALSPNLAAVWPGLPEYMIGNTNTGQRDARGNVVRARPPWPDTTNSDATPDDVLLWMIGRDDLAVWVPTLEQMTELHNQLVDEAHATARAKARPGQQSNDPDAEAAERRRRTWGHQSLAHA</sequence>
<gene>
    <name evidence="2" type="ORF">FHX74_002555</name>
</gene>
<dbReference type="AlphaFoldDB" id="A0A7W3ITF5"/>
<keyword evidence="3" id="KW-1185">Reference proteome</keyword>
<feature type="region of interest" description="Disordered" evidence="1">
    <location>
        <begin position="290"/>
        <end position="324"/>
    </location>
</feature>
<protein>
    <submittedName>
        <fullName evidence="2">Uncharacterized protein</fullName>
    </submittedName>
</protein>
<name>A0A7W3ITF5_9ACTN</name>